<dbReference type="FunFam" id="3.30.70.270:FF:000001">
    <property type="entry name" value="Diguanylate cyclase domain protein"/>
    <property type="match status" value="1"/>
</dbReference>
<dbReference type="NCBIfam" id="NF007135">
    <property type="entry name" value="PRK09581.1"/>
    <property type="match status" value="1"/>
</dbReference>
<dbReference type="InterPro" id="IPR001789">
    <property type="entry name" value="Sig_transdc_resp-reg_receiver"/>
</dbReference>
<reference evidence="6 7" key="1">
    <citation type="journal article" date="2013" name="Int. J. Syst. Evol. Microbiol.">
        <title>Marinicauda pacifica gen. nov., sp. nov., a prosthecate alphaproteobacterium of the family Hyphomonadaceae isolated from deep seawater.</title>
        <authorList>
            <person name="Zhang X.Y."/>
            <person name="Li G.W."/>
            <person name="Wang C.S."/>
            <person name="Zhang Y.J."/>
            <person name="Xu X.W."/>
            <person name="Li H."/>
            <person name="Liu A."/>
            <person name="Liu C."/>
            <person name="Xie B.B."/>
            <person name="Qin Q.L."/>
            <person name="Xu Z."/>
            <person name="Chen X.L."/>
            <person name="Zhou B.C."/>
            <person name="Zhang Y.Z."/>
        </authorList>
    </citation>
    <scope>NUCLEOTIDE SEQUENCE [LARGE SCALE GENOMIC DNA]</scope>
    <source>
        <strain evidence="6 7">P-1 km-3</strain>
    </source>
</reference>
<dbReference type="InterPro" id="IPR050469">
    <property type="entry name" value="Diguanylate_Cyclase"/>
</dbReference>
<dbReference type="SMART" id="SM00267">
    <property type="entry name" value="GGDEF"/>
    <property type="match status" value="1"/>
</dbReference>
<dbReference type="InterPro" id="IPR011006">
    <property type="entry name" value="CheY-like_superfamily"/>
</dbReference>
<dbReference type="SUPFAM" id="SSF55073">
    <property type="entry name" value="Nucleotide cyclase"/>
    <property type="match status" value="1"/>
</dbReference>
<dbReference type="InterPro" id="IPR000160">
    <property type="entry name" value="GGDEF_dom"/>
</dbReference>
<dbReference type="CDD" id="cd01949">
    <property type="entry name" value="GGDEF"/>
    <property type="match status" value="1"/>
</dbReference>
<evidence type="ECO:0000256" key="2">
    <source>
        <dbReference type="ARBA" id="ARBA00034247"/>
    </source>
</evidence>
<feature type="domain" description="GGDEF" evidence="5">
    <location>
        <begin position="317"/>
        <end position="451"/>
    </location>
</feature>
<dbReference type="RefSeq" id="WP_135945781.1">
    <property type="nucleotide sequence ID" value="NZ_BMEI01000004.1"/>
</dbReference>
<sequence>MSARILIVDDIETNRRLLEARLSAEYFEVLCAADGQEALDLCVEQTPDLVLLDVMMPGMDGFETCRHFKNNPVTRHIPVIMVTALDEREDRIKGLEAGADDFLTKPLDDVALFARVRSLLRLKQLTDELRVRERSLDTEGEPVLDVEVPSGAHIAVVAVDDRTAARLAAKLPDDVAAQSFGDPRDAVQAIGAGVDLVVVDLTSKHFDGLRVCARVRSDAATRNTPILAVVDPDARDQMVRALDLGVNDVVTRPVDAGELAARIRTQLRRARYADKLRDRLDESLELAVTDPLTGLFNRRYLASRLDQAAEGFARVGEPLSVILFDLDQFKEVNDKHGHAAGDFVLKAFADTLKSQLRAIDIAGRFGGEEFLVILKDTAADCAADAAERVRAAVARQDFSVKATGDTLNVTVSAGVAQMRDGETVGQLLDRTDAALYDAKNGGRNQIVLSRAKAA</sequence>
<dbReference type="GO" id="GO:1902201">
    <property type="term" value="P:negative regulation of bacterial-type flagellum-dependent cell motility"/>
    <property type="evidence" value="ECO:0007669"/>
    <property type="project" value="TreeGrafter"/>
</dbReference>
<evidence type="ECO:0000259" key="5">
    <source>
        <dbReference type="PROSITE" id="PS50887"/>
    </source>
</evidence>
<evidence type="ECO:0000256" key="1">
    <source>
        <dbReference type="ARBA" id="ARBA00012528"/>
    </source>
</evidence>
<dbReference type="GO" id="GO:0000160">
    <property type="term" value="P:phosphorelay signal transduction system"/>
    <property type="evidence" value="ECO:0007669"/>
    <property type="project" value="InterPro"/>
</dbReference>
<evidence type="ECO:0000313" key="7">
    <source>
        <dbReference type="Proteomes" id="UP000305451"/>
    </source>
</evidence>
<feature type="modified residue" description="4-aspartylphosphate" evidence="3">
    <location>
        <position position="53"/>
    </location>
</feature>
<dbReference type="InterPro" id="IPR043128">
    <property type="entry name" value="Rev_trsase/Diguanyl_cyclase"/>
</dbReference>
<dbReference type="GO" id="GO:0052621">
    <property type="term" value="F:diguanylate cyclase activity"/>
    <property type="evidence" value="ECO:0007669"/>
    <property type="project" value="UniProtKB-EC"/>
</dbReference>
<dbReference type="SMART" id="SM00448">
    <property type="entry name" value="REC"/>
    <property type="match status" value="2"/>
</dbReference>
<dbReference type="Pfam" id="PF00072">
    <property type="entry name" value="Response_reg"/>
    <property type="match status" value="2"/>
</dbReference>
<feature type="domain" description="Response regulatory" evidence="4">
    <location>
        <begin position="153"/>
        <end position="267"/>
    </location>
</feature>
<dbReference type="PROSITE" id="PS50887">
    <property type="entry name" value="GGDEF"/>
    <property type="match status" value="1"/>
</dbReference>
<keyword evidence="3" id="KW-0597">Phosphoprotein</keyword>
<evidence type="ECO:0000256" key="3">
    <source>
        <dbReference type="PROSITE-ProRule" id="PRU00169"/>
    </source>
</evidence>
<organism evidence="6 7">
    <name type="scientific">Marinicauda pacifica</name>
    <dbReference type="NCBI Taxonomy" id="1133559"/>
    <lineage>
        <taxon>Bacteria</taxon>
        <taxon>Pseudomonadati</taxon>
        <taxon>Pseudomonadota</taxon>
        <taxon>Alphaproteobacteria</taxon>
        <taxon>Maricaulales</taxon>
        <taxon>Maricaulaceae</taxon>
        <taxon>Marinicauda</taxon>
    </lineage>
</organism>
<dbReference type="PANTHER" id="PTHR45138:SF9">
    <property type="entry name" value="DIGUANYLATE CYCLASE DGCM-RELATED"/>
    <property type="match status" value="1"/>
</dbReference>
<dbReference type="PANTHER" id="PTHR45138">
    <property type="entry name" value="REGULATORY COMPONENTS OF SENSORY TRANSDUCTION SYSTEM"/>
    <property type="match status" value="1"/>
</dbReference>
<dbReference type="GO" id="GO:0043709">
    <property type="term" value="P:cell adhesion involved in single-species biofilm formation"/>
    <property type="evidence" value="ECO:0007669"/>
    <property type="project" value="TreeGrafter"/>
</dbReference>
<dbReference type="EC" id="2.7.7.65" evidence="1"/>
<dbReference type="CDD" id="cd17538">
    <property type="entry name" value="REC_D1_PleD-like"/>
    <property type="match status" value="1"/>
</dbReference>
<dbReference type="FunFam" id="3.40.50.2300:FF:000574">
    <property type="entry name" value="Response regulator PleD"/>
    <property type="match status" value="1"/>
</dbReference>
<evidence type="ECO:0000313" key="6">
    <source>
        <dbReference type="EMBL" id="TGY91859.1"/>
    </source>
</evidence>
<dbReference type="Gene3D" id="3.40.50.2300">
    <property type="match status" value="1"/>
</dbReference>
<dbReference type="Pfam" id="PF00990">
    <property type="entry name" value="GGDEF"/>
    <property type="match status" value="1"/>
</dbReference>
<dbReference type="NCBIfam" id="TIGR00254">
    <property type="entry name" value="GGDEF"/>
    <property type="match status" value="1"/>
</dbReference>
<feature type="domain" description="Response regulatory" evidence="4">
    <location>
        <begin position="4"/>
        <end position="120"/>
    </location>
</feature>
<dbReference type="AlphaFoldDB" id="A0A4V3RYV5"/>
<gene>
    <name evidence="6" type="ORF">E5162_13375</name>
</gene>
<evidence type="ECO:0000259" key="4">
    <source>
        <dbReference type="PROSITE" id="PS50110"/>
    </source>
</evidence>
<proteinExistence type="predicted"/>
<accession>A0A4V3RYV5</accession>
<name>A0A4V3RYV5_9PROT</name>
<dbReference type="SUPFAM" id="SSF52172">
    <property type="entry name" value="CheY-like"/>
    <property type="match status" value="2"/>
</dbReference>
<dbReference type="OrthoDB" id="9812260at2"/>
<dbReference type="PROSITE" id="PS50110">
    <property type="entry name" value="RESPONSE_REGULATORY"/>
    <property type="match status" value="2"/>
</dbReference>
<comment type="catalytic activity">
    <reaction evidence="2">
        <text>2 GTP = 3',3'-c-di-GMP + 2 diphosphate</text>
        <dbReference type="Rhea" id="RHEA:24898"/>
        <dbReference type="ChEBI" id="CHEBI:33019"/>
        <dbReference type="ChEBI" id="CHEBI:37565"/>
        <dbReference type="ChEBI" id="CHEBI:58805"/>
        <dbReference type="EC" id="2.7.7.65"/>
    </reaction>
</comment>
<feature type="modified residue" description="4-aspartylphosphate" evidence="3">
    <location>
        <position position="200"/>
    </location>
</feature>
<protein>
    <recommendedName>
        <fullName evidence="1">diguanylate cyclase</fullName>
        <ecNumber evidence="1">2.7.7.65</ecNumber>
    </recommendedName>
</protein>
<keyword evidence="7" id="KW-1185">Reference proteome</keyword>
<dbReference type="EMBL" id="SRXV01000004">
    <property type="protein sequence ID" value="TGY91859.1"/>
    <property type="molecule type" value="Genomic_DNA"/>
</dbReference>
<dbReference type="GO" id="GO:0005886">
    <property type="term" value="C:plasma membrane"/>
    <property type="evidence" value="ECO:0007669"/>
    <property type="project" value="TreeGrafter"/>
</dbReference>
<dbReference type="InterPro" id="IPR029787">
    <property type="entry name" value="Nucleotide_cyclase"/>
</dbReference>
<dbReference type="Proteomes" id="UP000305451">
    <property type="component" value="Unassembled WGS sequence"/>
</dbReference>
<dbReference type="Gene3D" id="3.30.70.270">
    <property type="match status" value="1"/>
</dbReference>
<comment type="caution">
    <text evidence="6">The sequence shown here is derived from an EMBL/GenBank/DDBJ whole genome shotgun (WGS) entry which is preliminary data.</text>
</comment>